<feature type="region of interest" description="Disordered" evidence="1">
    <location>
        <begin position="1"/>
        <end position="27"/>
    </location>
</feature>
<sequence>MFEEGEFKHGLSHHHHHHENPHFHHHE</sequence>
<dbReference type="EMBL" id="JBJXBP010000006">
    <property type="protein sequence ID" value="KAL3825414.1"/>
    <property type="molecule type" value="Genomic_DNA"/>
</dbReference>
<name>A0ABD3SLE3_9LAMI</name>
<protein>
    <submittedName>
        <fullName evidence="2">Uncharacterized protein</fullName>
    </submittedName>
</protein>
<evidence type="ECO:0000313" key="2">
    <source>
        <dbReference type="EMBL" id="KAL3825414.1"/>
    </source>
</evidence>
<dbReference type="AlphaFoldDB" id="A0ABD3SLE3"/>
<proteinExistence type="predicted"/>
<comment type="caution">
    <text evidence="2">The sequence shown here is derived from an EMBL/GenBank/DDBJ whole genome shotgun (WGS) entry which is preliminary data.</text>
</comment>
<reference evidence="2 3" key="1">
    <citation type="submission" date="2024-12" db="EMBL/GenBank/DDBJ databases">
        <title>The unique morphological basis and parallel evolutionary history of personate flowers in Penstemon.</title>
        <authorList>
            <person name="Depatie T.H."/>
            <person name="Wessinger C.A."/>
        </authorList>
    </citation>
    <scope>NUCLEOTIDE SEQUENCE [LARGE SCALE GENOMIC DNA]</scope>
    <source>
        <strain evidence="2">WTNN_2</strain>
        <tissue evidence="2">Leaf</tissue>
    </source>
</reference>
<gene>
    <name evidence="2" type="ORF">ACJIZ3_021443</name>
</gene>
<organism evidence="2 3">
    <name type="scientific">Penstemon smallii</name>
    <dbReference type="NCBI Taxonomy" id="265156"/>
    <lineage>
        <taxon>Eukaryota</taxon>
        <taxon>Viridiplantae</taxon>
        <taxon>Streptophyta</taxon>
        <taxon>Embryophyta</taxon>
        <taxon>Tracheophyta</taxon>
        <taxon>Spermatophyta</taxon>
        <taxon>Magnoliopsida</taxon>
        <taxon>eudicotyledons</taxon>
        <taxon>Gunneridae</taxon>
        <taxon>Pentapetalae</taxon>
        <taxon>asterids</taxon>
        <taxon>lamiids</taxon>
        <taxon>Lamiales</taxon>
        <taxon>Plantaginaceae</taxon>
        <taxon>Cheloneae</taxon>
        <taxon>Penstemon</taxon>
    </lineage>
</organism>
<feature type="compositionally biased region" description="Basic residues" evidence="1">
    <location>
        <begin position="10"/>
        <end position="27"/>
    </location>
</feature>
<keyword evidence="3" id="KW-1185">Reference proteome</keyword>
<evidence type="ECO:0000313" key="3">
    <source>
        <dbReference type="Proteomes" id="UP001634393"/>
    </source>
</evidence>
<dbReference type="Proteomes" id="UP001634393">
    <property type="component" value="Unassembled WGS sequence"/>
</dbReference>
<evidence type="ECO:0000256" key="1">
    <source>
        <dbReference type="SAM" id="MobiDB-lite"/>
    </source>
</evidence>
<accession>A0ABD3SLE3</accession>